<dbReference type="RefSeq" id="XP_066657547.1">
    <property type="nucleotide sequence ID" value="XM_066799384.1"/>
</dbReference>
<feature type="region of interest" description="Disordered" evidence="1">
    <location>
        <begin position="32"/>
        <end position="72"/>
    </location>
</feature>
<evidence type="ECO:0000313" key="2">
    <source>
        <dbReference type="EMBL" id="KAK7540616.1"/>
    </source>
</evidence>
<comment type="caution">
    <text evidence="2">The sequence shown here is derived from an EMBL/GenBank/DDBJ whole genome shotgun (WGS) entry which is preliminary data.</text>
</comment>
<accession>A0ABR1M3F2</accession>
<dbReference type="EMBL" id="JBBPEH010000003">
    <property type="protein sequence ID" value="KAK7540616.1"/>
    <property type="molecule type" value="Genomic_DNA"/>
</dbReference>
<evidence type="ECO:0000256" key="1">
    <source>
        <dbReference type="SAM" id="MobiDB-lite"/>
    </source>
</evidence>
<gene>
    <name evidence="2" type="ORF">J3D65DRAFT_615883</name>
</gene>
<name>A0ABR1M3F2_9PEZI</name>
<organism evidence="2 3">
    <name type="scientific">Phyllosticta citribraziliensis</name>
    <dbReference type="NCBI Taxonomy" id="989973"/>
    <lineage>
        <taxon>Eukaryota</taxon>
        <taxon>Fungi</taxon>
        <taxon>Dikarya</taxon>
        <taxon>Ascomycota</taxon>
        <taxon>Pezizomycotina</taxon>
        <taxon>Dothideomycetes</taxon>
        <taxon>Dothideomycetes incertae sedis</taxon>
        <taxon>Botryosphaeriales</taxon>
        <taxon>Phyllostictaceae</taxon>
        <taxon>Phyllosticta</taxon>
    </lineage>
</organism>
<dbReference type="GeneID" id="92032290"/>
<dbReference type="Proteomes" id="UP001360953">
    <property type="component" value="Unassembled WGS sequence"/>
</dbReference>
<evidence type="ECO:0000313" key="3">
    <source>
        <dbReference type="Proteomes" id="UP001360953"/>
    </source>
</evidence>
<keyword evidence="3" id="KW-1185">Reference proteome</keyword>
<protein>
    <submittedName>
        <fullName evidence="2">Uncharacterized protein</fullName>
    </submittedName>
</protein>
<proteinExistence type="predicted"/>
<sequence>MSPKVSHRRNDPWLRLMFSGYLERAEREDTCASDHSKKFSRLHPSTPGGTNSGVGIGKRRRPEQHRRDILSRRSPRSTLPMSWFLSLVVWLGVKIKRKARVESEVTQDDVSATSPCAGVYHDGGLGLLSLFGGCLEQQEMADGTRLSRRRPAVSLSRCLALSQAPTTIALRFLEASRSRERRHPKWHGHDIISPGSYQHCP</sequence>
<reference evidence="2 3" key="1">
    <citation type="submission" date="2024-04" db="EMBL/GenBank/DDBJ databases">
        <title>Phyllosticta paracitricarpa is synonymous to the EU quarantine fungus P. citricarpa based on phylogenomic analyses.</title>
        <authorList>
            <consortium name="Lawrence Berkeley National Laboratory"/>
            <person name="Van ingen-buijs V.A."/>
            <person name="Van westerhoven A.C."/>
            <person name="Haridas S."/>
            <person name="Skiadas P."/>
            <person name="Martin F."/>
            <person name="Groenewald J.Z."/>
            <person name="Crous P.W."/>
            <person name="Seidl M.F."/>
        </authorList>
    </citation>
    <scope>NUCLEOTIDE SEQUENCE [LARGE SCALE GENOMIC DNA]</scope>
    <source>
        <strain evidence="2 3">CPC 17464</strain>
    </source>
</reference>